<comment type="caution">
    <text evidence="1">The sequence shown here is derived from an EMBL/GenBank/DDBJ whole genome shotgun (WGS) entry which is preliminary data.</text>
</comment>
<protein>
    <submittedName>
        <fullName evidence="1">Uncharacterized protein</fullName>
    </submittedName>
</protein>
<dbReference type="EMBL" id="MU393432">
    <property type="protein sequence ID" value="KAI4869204.1"/>
    <property type="molecule type" value="Genomic_DNA"/>
</dbReference>
<dbReference type="Proteomes" id="UP001497700">
    <property type="component" value="Unassembled WGS sequence"/>
</dbReference>
<evidence type="ECO:0000313" key="2">
    <source>
        <dbReference type="Proteomes" id="UP001497700"/>
    </source>
</evidence>
<accession>A0ACB9ZDE9</accession>
<organism evidence="1 2">
    <name type="scientific">Hypoxylon rubiginosum</name>
    <dbReference type="NCBI Taxonomy" id="110542"/>
    <lineage>
        <taxon>Eukaryota</taxon>
        <taxon>Fungi</taxon>
        <taxon>Dikarya</taxon>
        <taxon>Ascomycota</taxon>
        <taxon>Pezizomycotina</taxon>
        <taxon>Sordariomycetes</taxon>
        <taxon>Xylariomycetidae</taxon>
        <taxon>Xylariales</taxon>
        <taxon>Hypoxylaceae</taxon>
        <taxon>Hypoxylon</taxon>
    </lineage>
</organism>
<evidence type="ECO:0000313" key="1">
    <source>
        <dbReference type="EMBL" id="KAI4869204.1"/>
    </source>
</evidence>
<name>A0ACB9ZDE9_9PEZI</name>
<sequence>MDLGGALKNDQQKAYLVVAVIFTPLSILAVILRFWANKRAGRKPRVEDWLALLSLAIYLAFGGVNLADARVANGRNALVLINTPEDFAIVRKLIYAALWTYLWQQLFAKLSIIALYRRLFWVKPTCLWCINALIVYHLAWITVVSFMLGFHCRPLDKFWSPRLSGQCFQEGTFIAVVEGINSLGDFLLVALPVAIVPTLRVSGATKKKLFALFGLGVLAGVIGFVKIGISFNDDTVYVFTMVAIWSNVQAGVGIVCCCAPVYKPILPAPGFWGRLGSKISFSSLRQKSPWGSSQGTYVHTPEQGHQQYRLQQGNGRCEG</sequence>
<proteinExistence type="predicted"/>
<keyword evidence="2" id="KW-1185">Reference proteome</keyword>
<reference evidence="1 2" key="1">
    <citation type="journal article" date="2022" name="New Phytol.">
        <title>Ecological generalism drives hyperdiversity of secondary metabolite gene clusters in xylarialean endophytes.</title>
        <authorList>
            <person name="Franco M.E.E."/>
            <person name="Wisecaver J.H."/>
            <person name="Arnold A.E."/>
            <person name="Ju Y.M."/>
            <person name="Slot J.C."/>
            <person name="Ahrendt S."/>
            <person name="Moore L.P."/>
            <person name="Eastman K.E."/>
            <person name="Scott K."/>
            <person name="Konkel Z."/>
            <person name="Mondo S.J."/>
            <person name="Kuo A."/>
            <person name="Hayes R.D."/>
            <person name="Haridas S."/>
            <person name="Andreopoulos B."/>
            <person name="Riley R."/>
            <person name="LaButti K."/>
            <person name="Pangilinan J."/>
            <person name="Lipzen A."/>
            <person name="Amirebrahimi M."/>
            <person name="Yan J."/>
            <person name="Adam C."/>
            <person name="Keymanesh K."/>
            <person name="Ng V."/>
            <person name="Louie K."/>
            <person name="Northen T."/>
            <person name="Drula E."/>
            <person name="Henrissat B."/>
            <person name="Hsieh H.M."/>
            <person name="Youens-Clark K."/>
            <person name="Lutzoni F."/>
            <person name="Miadlikowska J."/>
            <person name="Eastwood D.C."/>
            <person name="Hamelin R.C."/>
            <person name="Grigoriev I.V."/>
            <person name="U'Ren J.M."/>
        </authorList>
    </citation>
    <scope>NUCLEOTIDE SEQUENCE [LARGE SCALE GENOMIC DNA]</scope>
    <source>
        <strain evidence="1 2">CBS 119005</strain>
    </source>
</reference>
<gene>
    <name evidence="1" type="ORF">F4820DRAFT_464268</name>
</gene>